<dbReference type="GO" id="GO:0030435">
    <property type="term" value="P:sporulation resulting in formation of a cellular spore"/>
    <property type="evidence" value="ECO:0007669"/>
    <property type="project" value="UniProtKB-KW"/>
</dbReference>
<comment type="catalytic activity">
    <reaction evidence="1">
        <text>Hydrolyzes the link between N-acetylmuramoyl residues and L-amino acid residues in certain cell-wall glycopeptides.</text>
        <dbReference type="EC" id="3.5.1.28"/>
    </reaction>
</comment>
<dbReference type="Gene3D" id="3.40.80.10">
    <property type="entry name" value="Peptidoglycan recognition protein-like"/>
    <property type="match status" value="1"/>
</dbReference>
<dbReference type="Proteomes" id="UP000430670">
    <property type="component" value="Unassembled WGS sequence"/>
</dbReference>
<dbReference type="GO" id="GO:0008745">
    <property type="term" value="F:N-acetylmuramoyl-L-alanine amidase activity"/>
    <property type="evidence" value="ECO:0007669"/>
    <property type="project" value="UniProtKB-EC"/>
</dbReference>
<keyword evidence="6" id="KW-0178">Competence</keyword>
<dbReference type="InterPro" id="IPR051206">
    <property type="entry name" value="NAMLAA_amidase_2"/>
</dbReference>
<dbReference type="OrthoDB" id="9794294at2"/>
<evidence type="ECO:0000256" key="3">
    <source>
        <dbReference type="ARBA" id="ARBA00011901"/>
    </source>
</evidence>
<dbReference type="Pfam" id="PF01510">
    <property type="entry name" value="Amidase_2"/>
    <property type="match status" value="1"/>
</dbReference>
<evidence type="ECO:0000313" key="10">
    <source>
        <dbReference type="Proteomes" id="UP000430670"/>
    </source>
</evidence>
<keyword evidence="10" id="KW-1185">Reference proteome</keyword>
<evidence type="ECO:0000256" key="4">
    <source>
        <dbReference type="ARBA" id="ARBA00022801"/>
    </source>
</evidence>
<evidence type="ECO:0000313" key="9">
    <source>
        <dbReference type="EMBL" id="MTV50014.1"/>
    </source>
</evidence>
<dbReference type="PANTHER" id="PTHR30417:SF11">
    <property type="entry name" value="N-ACETYLMURAMOYL-L-ALANINE AMIDASE XLYA"/>
    <property type="match status" value="1"/>
</dbReference>
<evidence type="ECO:0000256" key="5">
    <source>
        <dbReference type="ARBA" id="ARBA00022969"/>
    </source>
</evidence>
<evidence type="ECO:0000256" key="1">
    <source>
        <dbReference type="ARBA" id="ARBA00001561"/>
    </source>
</evidence>
<dbReference type="GO" id="GO:0009254">
    <property type="term" value="P:peptidoglycan turnover"/>
    <property type="evidence" value="ECO:0007669"/>
    <property type="project" value="TreeGrafter"/>
</dbReference>
<dbReference type="AlphaFoldDB" id="A0A6I3SM40"/>
<dbReference type="EC" id="3.5.1.28" evidence="3"/>
<keyword evidence="4" id="KW-0378">Hydrolase</keyword>
<dbReference type="InterPro" id="IPR002502">
    <property type="entry name" value="Amidase_domain"/>
</dbReference>
<evidence type="ECO:0000256" key="7">
    <source>
        <dbReference type="ARBA" id="ARBA00023316"/>
    </source>
</evidence>
<dbReference type="SUPFAM" id="SSF55846">
    <property type="entry name" value="N-acetylmuramoyl-L-alanine amidase-like"/>
    <property type="match status" value="1"/>
</dbReference>
<dbReference type="GO" id="GO:0030420">
    <property type="term" value="P:establishment of competence for transformation"/>
    <property type="evidence" value="ECO:0007669"/>
    <property type="project" value="UniProtKB-KW"/>
</dbReference>
<dbReference type="GO" id="GO:0071555">
    <property type="term" value="P:cell wall organization"/>
    <property type="evidence" value="ECO:0007669"/>
    <property type="project" value="UniProtKB-KW"/>
</dbReference>
<evidence type="ECO:0000259" key="8">
    <source>
        <dbReference type="SMART" id="SM00644"/>
    </source>
</evidence>
<protein>
    <recommendedName>
        <fullName evidence="3">N-acetylmuramoyl-L-alanine amidase</fullName>
        <ecNumber evidence="3">3.5.1.28</ecNumber>
    </recommendedName>
</protein>
<keyword evidence="7" id="KW-0961">Cell wall biogenesis/degradation</keyword>
<gene>
    <name evidence="9" type="ORF">GJ688_13635</name>
</gene>
<accession>A0A6I3SM40</accession>
<dbReference type="CDD" id="cd06583">
    <property type="entry name" value="PGRP"/>
    <property type="match status" value="1"/>
</dbReference>
<evidence type="ECO:0000256" key="6">
    <source>
        <dbReference type="ARBA" id="ARBA00023287"/>
    </source>
</evidence>
<dbReference type="SMART" id="SM00644">
    <property type="entry name" value="Ami_2"/>
    <property type="match status" value="1"/>
</dbReference>
<feature type="domain" description="N-acetylmuramoyl-L-alanine amidase" evidence="8">
    <location>
        <begin position="13"/>
        <end position="161"/>
    </location>
</feature>
<keyword evidence="5" id="KW-0749">Sporulation</keyword>
<reference evidence="9 10" key="1">
    <citation type="submission" date="2019-11" db="EMBL/GenBank/DDBJ databases">
        <title>Whole-genome sequence of a the green, strictly anaerobic photosynthetic bacterium Heliobacillus mobilis DSM 6151.</title>
        <authorList>
            <person name="Kyndt J.A."/>
            <person name="Meyer T.E."/>
        </authorList>
    </citation>
    <scope>NUCLEOTIDE SEQUENCE [LARGE SCALE GENOMIC DNA]</scope>
    <source>
        <strain evidence="9 10">DSM 6151</strain>
    </source>
</reference>
<sequence>MANIIQDIVPQGAKNRPGYPMTPMFITVHNTGNSAPGADAAGHAAFIKSPGAGTTSWHFSVDDHQIIQHIPTNENAWHAGDGANGPGNRTSIGVEICENSDGNLAQAEANAIDLIIDLMKQFNIPITNVVPHKHWTGKDCPHLILPRWDAFIASIAKRQKERELAEKLATVPDWARDGVKKLIDKEILTDPVGDTTFYRLVAILDRLKLIAS</sequence>
<dbReference type="PANTHER" id="PTHR30417">
    <property type="entry name" value="N-ACETYLMURAMOYL-L-ALANINE AMIDASE AMID"/>
    <property type="match status" value="1"/>
</dbReference>
<dbReference type="GO" id="GO:0009253">
    <property type="term" value="P:peptidoglycan catabolic process"/>
    <property type="evidence" value="ECO:0007669"/>
    <property type="project" value="InterPro"/>
</dbReference>
<evidence type="ECO:0000256" key="2">
    <source>
        <dbReference type="ARBA" id="ARBA00007553"/>
    </source>
</evidence>
<dbReference type="InterPro" id="IPR036505">
    <property type="entry name" value="Amidase/PGRP_sf"/>
</dbReference>
<proteinExistence type="inferred from homology"/>
<name>A0A6I3SM40_HELMO</name>
<organism evidence="9 10">
    <name type="scientific">Heliobacterium mobile</name>
    <name type="common">Heliobacillus mobilis</name>
    <dbReference type="NCBI Taxonomy" id="28064"/>
    <lineage>
        <taxon>Bacteria</taxon>
        <taxon>Bacillati</taxon>
        <taxon>Bacillota</taxon>
        <taxon>Clostridia</taxon>
        <taxon>Eubacteriales</taxon>
        <taxon>Heliobacteriaceae</taxon>
        <taxon>Heliobacterium</taxon>
    </lineage>
</organism>
<dbReference type="EMBL" id="WNKU01000018">
    <property type="protein sequence ID" value="MTV50014.1"/>
    <property type="molecule type" value="Genomic_DNA"/>
</dbReference>
<comment type="similarity">
    <text evidence="2">Belongs to the N-acetylmuramoyl-L-alanine amidase 2 family.</text>
</comment>
<dbReference type="RefSeq" id="WP_155477107.1">
    <property type="nucleotide sequence ID" value="NZ_WNKU01000018.1"/>
</dbReference>
<comment type="caution">
    <text evidence="9">The sequence shown here is derived from an EMBL/GenBank/DDBJ whole genome shotgun (WGS) entry which is preliminary data.</text>
</comment>